<organism evidence="1 2">
    <name type="scientific">Desmophyllum pertusum</name>
    <dbReference type="NCBI Taxonomy" id="174260"/>
    <lineage>
        <taxon>Eukaryota</taxon>
        <taxon>Metazoa</taxon>
        <taxon>Cnidaria</taxon>
        <taxon>Anthozoa</taxon>
        <taxon>Hexacorallia</taxon>
        <taxon>Scleractinia</taxon>
        <taxon>Caryophylliina</taxon>
        <taxon>Caryophylliidae</taxon>
        <taxon>Desmophyllum</taxon>
    </lineage>
</organism>
<gene>
    <name evidence="1" type="ORF">OS493_009917</name>
</gene>
<sequence>MSWNSTQQMRLSVEKDILDSELNGVTWTNPALAGKTQVEWRVNTNNGVSYTLRVYIPESFPNAYPKLVVSHSPRGSLLRKKDGSLLDKTSGNDHTYSPYEGFTQICHFNPNQWSNVNTLCQILLKGRVWLEAYELHRNTGAALDTYLPHMKL</sequence>
<dbReference type="AlphaFoldDB" id="A0A9W9YHL4"/>
<accession>A0A9W9YHL4</accession>
<protein>
    <submittedName>
        <fullName evidence="1">Uncharacterized protein</fullName>
    </submittedName>
</protein>
<keyword evidence="2" id="KW-1185">Reference proteome</keyword>
<evidence type="ECO:0000313" key="2">
    <source>
        <dbReference type="Proteomes" id="UP001163046"/>
    </source>
</evidence>
<dbReference type="EMBL" id="MU827781">
    <property type="protein sequence ID" value="KAJ7337067.1"/>
    <property type="molecule type" value="Genomic_DNA"/>
</dbReference>
<evidence type="ECO:0000313" key="1">
    <source>
        <dbReference type="EMBL" id="KAJ7337067.1"/>
    </source>
</evidence>
<comment type="caution">
    <text evidence="1">The sequence shown here is derived from an EMBL/GenBank/DDBJ whole genome shotgun (WGS) entry which is preliminary data.</text>
</comment>
<dbReference type="OrthoDB" id="5945078at2759"/>
<dbReference type="Proteomes" id="UP001163046">
    <property type="component" value="Unassembled WGS sequence"/>
</dbReference>
<name>A0A9W9YHL4_9CNID</name>
<reference evidence="1" key="1">
    <citation type="submission" date="2023-01" db="EMBL/GenBank/DDBJ databases">
        <title>Genome assembly of the deep-sea coral Lophelia pertusa.</title>
        <authorList>
            <person name="Herrera S."/>
            <person name="Cordes E."/>
        </authorList>
    </citation>
    <scope>NUCLEOTIDE SEQUENCE</scope>
    <source>
        <strain evidence="1">USNM1676648</strain>
        <tissue evidence="1">Polyp</tissue>
    </source>
</reference>
<proteinExistence type="predicted"/>